<dbReference type="InterPro" id="IPR007099">
    <property type="entry name" value="RNA-dir_pol_NSvirus"/>
</dbReference>
<evidence type="ECO:0000259" key="8">
    <source>
        <dbReference type="PROSITE" id="PS50525"/>
    </source>
</evidence>
<accession>A0AA51GJU9</accession>
<feature type="domain" description="RdRp catalytic" evidence="8">
    <location>
        <begin position="2048"/>
        <end position="2255"/>
    </location>
</feature>
<evidence type="ECO:0000256" key="7">
    <source>
        <dbReference type="SAM" id="MobiDB-lite"/>
    </source>
</evidence>
<dbReference type="GO" id="GO:0003968">
    <property type="term" value="F:RNA-directed RNA polymerase activity"/>
    <property type="evidence" value="ECO:0007669"/>
    <property type="project" value="UniProtKB-KW"/>
</dbReference>
<feature type="region of interest" description="Disordered" evidence="7">
    <location>
        <begin position="426"/>
        <end position="463"/>
    </location>
</feature>
<organism evidence="9">
    <name type="scientific">Rhizoctonia cerealis bunyavirus</name>
    <dbReference type="NCBI Taxonomy" id="3068840"/>
    <lineage>
        <taxon>Viruses</taxon>
        <taxon>Riboviria</taxon>
        <taxon>Orthornavirae</taxon>
        <taxon>Negarnaviricota</taxon>
        <taxon>Polyploviricotina</taxon>
        <taxon>Ellioviricetes</taxon>
        <taxon>Bunyavirales</taxon>
    </lineage>
</organism>
<reference evidence="9" key="1">
    <citation type="journal article" date="2023" name="Microbiol. Spectr.">
        <title>Extreme Diversity of Mycoviruses Present in Single Strains of Rhizoctonia cerealis, the Pathogen of Wheat Sharp Eyespot.</title>
        <authorList>
            <person name="Li W."/>
            <person name="Sun H."/>
            <person name="Cao S."/>
            <person name="Zhang A."/>
            <person name="Zhang H."/>
            <person name="Shu Y."/>
            <person name="Chen H."/>
        </authorList>
    </citation>
    <scope>NUCLEOTIDE SEQUENCE</scope>
    <source>
        <strain evidence="9">RcBYV-0928-8</strain>
    </source>
</reference>
<evidence type="ECO:0000256" key="6">
    <source>
        <dbReference type="ARBA" id="ARBA00031012"/>
    </source>
</evidence>
<keyword evidence="3" id="KW-0808">Transferase</keyword>
<sequence>MSKGVRNFATSSIKAASSKAVHKNGRTSMTKHVHRSSKRKNNKNKRTHSISNLAKKEKRSQEMKATFNNSALKIHIEREETGKKFYEHIKIVERLKKERKIANFNSKMSYIAYKNKQRQEREVMEKNYYSIRKFQEEVEEVAEYFKSARLAFFPQNEVSSKRKGWRRRVPNLFEVVYDRLCLKGLNAKLIFQSVMELNDSNYAKLKDVVDDEVEPVLGLGHGYSSDSSGDGPTVWPSPLKSIQNLNQSYALFGHGFSSDNSGDGPNYTHNSEFELMDFIEKRMNRFRGLSSPTKLDPHGGFACQSCGEISYHHLFVILLQEVDQTRYDTVLCTDCSILAFHSKHHKLIAAYEFSKSRKDRYGFPLPEHYDIKENNRDALRSRCENKKMLIDLCKLYSNDYAVFKELKDKAYAQYVTRKKSLTPTKSWREKFHLPKRQKPEGLPGLSRSSTAESNDELTEEPLKNDVITTHEMTLIPHPKTPNAMIAIYGPAESKKYTPIRGNENLYQFGKRTNFHSRNVKDAIIARIRNNPNTCFICGGLHSHDLFILVFEDSINSGNSLQLRQRFSMAISEKVKTCEFHYNSLSYAHSDSFALLPGFYMNSPDSVKERFKERSDFLIKIIHEDNSRCLCLNEFSIHHSKSSGLCNSGTEVREWFSDYLKNRLNHIQTDSGSNDIQICQFCEELNGSQEVFVAINNSVKKIVICSECFFGGSLDEFGLRFQTSFKAAEDDLWIGVKFNYCENCRAKYATDEGSRSVKGFCEDHQVDDLYADSSPALAVIGQADEEDAGDAASEIDESCDSQYERDAAEPDLTVAEAFHVTDQGSLHTRTENQDSEDGNQYEEYEDSRQASDQESSINEQYEEDDAMSYGASSHGTDPMAALEEQERIGKPYNDEYMNQWHADREKEKRDKGGLENTLDEIPEVFDFLENIEIYEKFLAGKIKWKKPIHYPVTVDDSSECVKTLFRKVLKVASRRDLKYIKDELCAHVFDYAFVKVDTSNPQNPSNHISWDSFEGGIKMRLIDVITTYEYETEFFSSQGTGALETLQNHLDFTDFAVISRRVSRFFSKENFTSVSGGFIADTSSYSWKLSFESIKKLVGDSPIHSLDWEIYFKLANLWVLLENDNKLIIGHHWLSSSLPSKDLDERSIELIGDFVRLLEVLVKTIDSLDSDRLLTELLEDYDEISLISKNSKQKEQFDLCEFLDNPFGSNERIQDVIQDLILSSDRTMSLCGKISSNNGAAVLDTNIIKYLIQFKSPVFLPFIVIFIQPVVSELHRIFKSDPNPNLSMLSLLNFMRVNEFVFFPSQWKGDIGDPIIRKFVVDVDISLQRVLTFDRNAARDHRFSLITKDTIDSIARITSEFTPAVSSSWKERFGYNRIIHVTEGLFCSGIITADNDFWLKPISDIRGRPIPQMHPNLIYVAPDYEFVPFPRSYSDLITDVELNLGRKLELYEKTEIDAINDPSNFKFIETRGPDMRAYVNSLNAEDIIKEEIEIVKSKFEVSEKLRDKTKYKKPETVEMARKCADSCFPDDLKFVDLQHRDELTFFSSHVPGISQKKNFKQLSDPEQNKRLQEKNRKTFKNNSEVKMENFENAGRNRKVEVEQDPDLFSAFSWVKVKPTLIGDSDLMNAIKEEFVSESLYESTLLKNYCYMFDHLIHDLINVRVQSGHIFVNSNNFVNFGYIIGPGTKNRKAASKRGVRFYFYCPNKSYRGFFPEFTYPMIGQSGFLLISRFYYMGAEDVLWRSKLYINLTLPRYKCTDPKQLSLLFWSLFFPTSNVKKLLSFFKYFNVISLSTFSKLPGLIKKYLNILPKRQSEYQLLNYIIDLIKEVILFNQPLTLIGMMENLSDYLEANNLYTLPRPNTTSTVHDYQMMYRDIKNNMDVKAISCEPKEFSDVWSPLKHLNVPKLFDSVRLFTERSMETTENEILTELAKGFEDFFITNTNGVNPFTGKKQKNSLIFLDVLRLFKEENPNVNQTDFHFKFIEWCLTKNEDRKSWAFISIKAQKDAADREIVIQEFFTKAAHYPLQSVFRTINKKWEAELVTKSAFEKYDYISKMSFTKNSVFINDDMKKWSPHDIKKKFILLVEILERSAYLTPNVTNLLCRSYASTEKITLLFDERLRDPSLKWFEFNELIGKDWSEFDNLLGRNIRNYQERNVKGFKKPLYTPLRFTFGWPQGILHFISSFYHGIGSIHTEKILKKVLGPETKVQIGFHSDDKNMAVTRKKEFSKKEIEQILICSSASITGDSLAQSDTKSSVTVTTTPMNFSKGESRRVSELVSVYNIEGTIADSYTRQASNLTNSMTHNNFIDNHQAIITRCCSIFNLSNQVFISELIYSQIMGYLKRFYGDLGKGLTLSYGGLKSVPIFMLARYGSSSDNIAKMIEDPRRASAELIDISVVKSSRSLSKKGIEFRDLAKAEIQRLETDPSPIKKLLIRELERLSTPLAGAFIHQRDENLNNLFLNKNEKIYTTWSKAKTAFSSDTKKNEVHFERLSSFSELVKDNNDEITFSEFVVPNMFTLKEILKVLLNHDRCLKNQIINQSGTLIRAPLSNSLELRNDFQKAQMAIRRGQSGSRDLDLMFTWNSLVEDIENFCRMMNIASVEDFERANSIWDRIRRASVERNPIFLMYKTETSFADCLFLQKEDLTYKPETHEIRDPRDGSMRPFFPFAKQFLKARQSQSTAIKEYSDRVTESINNILLTNMENFINSGYEFRISREHQLIADLVNKYSEIASSIQPKSGLDRAFLSWISGKSVKLPPFAFELVGIDHEEDAYIWSVNQTRWRVVELSEDVFVDPLADNNIIKYVIRRFPGKKVRQSERFRNDLVTKWAQYQSVDGAVKRMSLISLGRGKVSLRMTLTTKSLSSKIVEIPVSVRLTKLSKAINEKSFEKLSNVTISSTGVKVGESQGLAPPSIEKSIWGSYSKHLSNSNLQAWARFLGPLWNELDVKFCNYLKAPESTINHSECSKNSGAVIICSESRKLNKFGLARIGVLEKDKLRKLNSSIGVGQDPVVNKARIINGIQNVASLRSVGKSSCFSRFLNRRYGRPTFESRNWIRNLLDGNGFLFADKDFSFIAGYSYDVIDAVLDNRQLRNNLDDLEMIVFPTNIDIVRIKSNFSYSCIVKPDLLQVIEDNPFLIEDGYLKVFDNDEHIVDMGDHSDMAPEEIKRTEEEAIEKFYKGHWTLDQEDMDEISKLHKELDETQSGLKKMQIDQKIKDIIKYRLWNSYGYSLISGYTTMKLDFALPEEVLFVWYKKYNRLVIKESRDSIWNDTLGLPVDRPIALRKERKKVLTFAELRKQINQADVDELLAIYDSETTKNIKQLPGEIEEKVTRLIKNIKLSGEEVEKISDAKKTAMKRLGLNKDELKIFVKKIRSDLEFLSGLDRDCQFKIYLDSSNIPWDIKAKPLEDELMSQGLTPEEITRLDSILKSSFGSIDIESEKVVKSMAMIRDNVGLKELNELCADYLESQKGVMEEAGLESTLADARTSLKLLPSGYRSASDIRMLDNGATLELFVDHSNSRMCVMMVKAYLLLANNYENLSNEGKKLANSLRIGIRNSNKIMLNAELRLRLEGGTEKQKMKKRVKEFWESSPDLNFIFRADLLAALEKILQLASKTYDEILN</sequence>
<evidence type="ECO:0000256" key="3">
    <source>
        <dbReference type="ARBA" id="ARBA00022679"/>
    </source>
</evidence>
<feature type="compositionally biased region" description="Low complexity" evidence="7">
    <location>
        <begin position="9"/>
        <end position="19"/>
    </location>
</feature>
<evidence type="ECO:0000256" key="2">
    <source>
        <dbReference type="ARBA" id="ARBA00018602"/>
    </source>
</evidence>
<feature type="compositionally biased region" description="Basic residues" evidence="7">
    <location>
        <begin position="20"/>
        <end position="48"/>
    </location>
</feature>
<protein>
    <recommendedName>
        <fullName evidence="2">RNA-directed RNA polymerase L</fullName>
        <ecNumber evidence="1">2.7.7.48</ecNumber>
    </recommendedName>
    <alternativeName>
        <fullName evidence="4">Large structural protein</fullName>
    </alternativeName>
    <alternativeName>
        <fullName evidence="6">Replicase</fullName>
    </alternativeName>
    <alternativeName>
        <fullName evidence="5">Transcriptase</fullName>
    </alternativeName>
</protein>
<feature type="compositionally biased region" description="Acidic residues" evidence="7">
    <location>
        <begin position="832"/>
        <end position="844"/>
    </location>
</feature>
<keyword evidence="9" id="KW-0548">Nucleotidyltransferase</keyword>
<keyword evidence="9" id="KW-0696">RNA-directed RNA polymerase</keyword>
<feature type="region of interest" description="Disordered" evidence="7">
    <location>
        <begin position="1"/>
        <end position="62"/>
    </location>
</feature>
<evidence type="ECO:0000313" key="9">
    <source>
        <dbReference type="EMBL" id="WMI40177.1"/>
    </source>
</evidence>
<reference evidence="9" key="2">
    <citation type="submission" date="2023-05" db="EMBL/GenBank/DDBJ databases">
        <authorList>
            <person name="Li W."/>
        </authorList>
    </citation>
    <scope>NUCLEOTIDE SEQUENCE</scope>
    <source>
        <strain evidence="9">RcBYV-0928-8</strain>
    </source>
</reference>
<name>A0AA51GJU9_9VIRU</name>
<evidence type="ECO:0000256" key="5">
    <source>
        <dbReference type="ARBA" id="ARBA00030436"/>
    </source>
</evidence>
<feature type="region of interest" description="Disordered" evidence="7">
    <location>
        <begin position="783"/>
        <end position="803"/>
    </location>
</feature>
<dbReference type="GO" id="GO:0039694">
    <property type="term" value="P:viral RNA genome replication"/>
    <property type="evidence" value="ECO:0007669"/>
    <property type="project" value="InterPro"/>
</dbReference>
<dbReference type="EMBL" id="OQ999778">
    <property type="protein sequence ID" value="WMI40177.1"/>
    <property type="molecule type" value="Genomic_RNA"/>
</dbReference>
<evidence type="ECO:0000256" key="4">
    <source>
        <dbReference type="ARBA" id="ARBA00030285"/>
    </source>
</evidence>
<feature type="region of interest" description="Disordered" evidence="7">
    <location>
        <begin position="820"/>
        <end position="856"/>
    </location>
</feature>
<proteinExistence type="predicted"/>
<dbReference type="EC" id="2.7.7.48" evidence="1"/>
<dbReference type="PROSITE" id="PS50525">
    <property type="entry name" value="RDRP_SSRNA_NEG_SEG"/>
    <property type="match status" value="1"/>
</dbReference>
<evidence type="ECO:0000256" key="1">
    <source>
        <dbReference type="ARBA" id="ARBA00012494"/>
    </source>
</evidence>
<feature type="compositionally biased region" description="Acidic residues" evidence="7">
    <location>
        <begin position="783"/>
        <end position="798"/>
    </location>
</feature>